<gene>
    <name evidence="7" type="ORF">OG469_38040</name>
</gene>
<evidence type="ECO:0000259" key="6">
    <source>
        <dbReference type="PROSITE" id="PS50977"/>
    </source>
</evidence>
<protein>
    <submittedName>
        <fullName evidence="7">TetR/AcrR family transcriptional regulator</fullName>
    </submittedName>
</protein>
<evidence type="ECO:0000256" key="5">
    <source>
        <dbReference type="SAM" id="MobiDB-lite"/>
    </source>
</evidence>
<keyword evidence="1" id="KW-0805">Transcription regulation</keyword>
<dbReference type="EMBL" id="CP108482">
    <property type="protein sequence ID" value="WUS60784.1"/>
    <property type="molecule type" value="Genomic_DNA"/>
</dbReference>
<dbReference type="SUPFAM" id="SSF48498">
    <property type="entry name" value="Tetracyclin repressor-like, C-terminal domain"/>
    <property type="match status" value="1"/>
</dbReference>
<feature type="domain" description="HTH tetR-type" evidence="6">
    <location>
        <begin position="9"/>
        <end position="69"/>
    </location>
</feature>
<dbReference type="Proteomes" id="UP001432014">
    <property type="component" value="Chromosome"/>
</dbReference>
<accession>A0ABZ1WJF4</accession>
<dbReference type="Pfam" id="PF13305">
    <property type="entry name" value="TetR_C_33"/>
    <property type="match status" value="1"/>
</dbReference>
<dbReference type="InterPro" id="IPR050109">
    <property type="entry name" value="HTH-type_TetR-like_transc_reg"/>
</dbReference>
<dbReference type="InterPro" id="IPR036271">
    <property type="entry name" value="Tet_transcr_reg_TetR-rel_C_sf"/>
</dbReference>
<organism evidence="7 8">
    <name type="scientific">Kitasatospora herbaricolor</name>
    <dbReference type="NCBI Taxonomy" id="68217"/>
    <lineage>
        <taxon>Bacteria</taxon>
        <taxon>Bacillati</taxon>
        <taxon>Actinomycetota</taxon>
        <taxon>Actinomycetes</taxon>
        <taxon>Kitasatosporales</taxon>
        <taxon>Streptomycetaceae</taxon>
        <taxon>Kitasatospora</taxon>
    </lineage>
</organism>
<evidence type="ECO:0000256" key="2">
    <source>
        <dbReference type="ARBA" id="ARBA00023125"/>
    </source>
</evidence>
<dbReference type="RefSeq" id="WP_329493111.1">
    <property type="nucleotide sequence ID" value="NZ_CP108460.1"/>
</dbReference>
<keyword evidence="3" id="KW-0804">Transcription</keyword>
<dbReference type="PANTHER" id="PTHR30055:SF220">
    <property type="entry name" value="TETR-FAMILY REGULATORY PROTEIN"/>
    <property type="match status" value="1"/>
</dbReference>
<dbReference type="Gene3D" id="1.10.357.10">
    <property type="entry name" value="Tetracycline Repressor, domain 2"/>
    <property type="match status" value="1"/>
</dbReference>
<keyword evidence="2 4" id="KW-0238">DNA-binding</keyword>
<evidence type="ECO:0000256" key="3">
    <source>
        <dbReference type="ARBA" id="ARBA00023163"/>
    </source>
</evidence>
<dbReference type="Pfam" id="PF00440">
    <property type="entry name" value="TetR_N"/>
    <property type="match status" value="1"/>
</dbReference>
<dbReference type="PANTHER" id="PTHR30055">
    <property type="entry name" value="HTH-TYPE TRANSCRIPTIONAL REGULATOR RUTR"/>
    <property type="match status" value="1"/>
</dbReference>
<keyword evidence="8" id="KW-1185">Reference proteome</keyword>
<evidence type="ECO:0000256" key="1">
    <source>
        <dbReference type="ARBA" id="ARBA00023015"/>
    </source>
</evidence>
<reference evidence="7 8" key="1">
    <citation type="submission" date="2022-10" db="EMBL/GenBank/DDBJ databases">
        <title>The complete genomes of actinobacterial strains from the NBC collection.</title>
        <authorList>
            <person name="Joergensen T.S."/>
            <person name="Alvarez Arevalo M."/>
            <person name="Sterndorff E.B."/>
            <person name="Faurdal D."/>
            <person name="Vuksanovic O."/>
            <person name="Mourched A.-S."/>
            <person name="Charusanti P."/>
            <person name="Shaw S."/>
            <person name="Blin K."/>
            <person name="Weber T."/>
        </authorList>
    </citation>
    <scope>NUCLEOTIDE SEQUENCE [LARGE SCALE GENOMIC DNA]</scope>
    <source>
        <strain evidence="7 8">NBC_01247</strain>
    </source>
</reference>
<evidence type="ECO:0000313" key="7">
    <source>
        <dbReference type="EMBL" id="WUS60784.1"/>
    </source>
</evidence>
<evidence type="ECO:0000313" key="8">
    <source>
        <dbReference type="Proteomes" id="UP001432014"/>
    </source>
</evidence>
<feature type="region of interest" description="Disordered" evidence="5">
    <location>
        <begin position="116"/>
        <end position="143"/>
    </location>
</feature>
<dbReference type="InterPro" id="IPR009057">
    <property type="entry name" value="Homeodomain-like_sf"/>
</dbReference>
<evidence type="ECO:0000256" key="4">
    <source>
        <dbReference type="PROSITE-ProRule" id="PRU00335"/>
    </source>
</evidence>
<dbReference type="SUPFAM" id="SSF46689">
    <property type="entry name" value="Homeodomain-like"/>
    <property type="match status" value="1"/>
</dbReference>
<dbReference type="InterPro" id="IPR025996">
    <property type="entry name" value="MT1864/Rv1816-like_C"/>
</dbReference>
<dbReference type="PROSITE" id="PS50977">
    <property type="entry name" value="HTH_TETR_2"/>
    <property type="match status" value="1"/>
</dbReference>
<proteinExistence type="predicted"/>
<sequence length="215" mass="22511">MENRTYHHGNLRAALVEAGVQLARTGGPSAVVLRAVSREAGVSHNAAYRHFADHQDLLAAVAARCTEQLGLLMIERTARVAPDEPAPRAWARLAAVGRAYIDFALTEHGWFRTAFSGATPHGGTPRGGTPKGATAAGPRPDDAGTDPYALLGARLDELVRAGALPAERRPGAEYAAWSAVHGLAGLLVDGPLRELPADQVQVAIETVLAAVARGL</sequence>
<dbReference type="InterPro" id="IPR001647">
    <property type="entry name" value="HTH_TetR"/>
</dbReference>
<feature type="DNA-binding region" description="H-T-H motif" evidence="4">
    <location>
        <begin position="32"/>
        <end position="51"/>
    </location>
</feature>
<name>A0ABZ1WJF4_9ACTN</name>